<dbReference type="InterPro" id="IPR020843">
    <property type="entry name" value="ER"/>
</dbReference>
<dbReference type="SUPFAM" id="SSF51735">
    <property type="entry name" value="NAD(P)-binding Rossmann-fold domains"/>
    <property type="match status" value="1"/>
</dbReference>
<evidence type="ECO:0000313" key="4">
    <source>
        <dbReference type="EMBL" id="GAA4795285.1"/>
    </source>
</evidence>
<keyword evidence="5" id="KW-1185">Reference proteome</keyword>
<dbReference type="Proteomes" id="UP001500187">
    <property type="component" value="Unassembled WGS sequence"/>
</dbReference>
<dbReference type="CDD" id="cd05286">
    <property type="entry name" value="QOR2"/>
    <property type="match status" value="1"/>
</dbReference>
<evidence type="ECO:0000313" key="5">
    <source>
        <dbReference type="Proteomes" id="UP001500187"/>
    </source>
</evidence>
<name>A0ABP9BKK5_9MICC</name>
<dbReference type="InterPro" id="IPR013154">
    <property type="entry name" value="ADH-like_N"/>
</dbReference>
<gene>
    <name evidence="4" type="ORF">GCM10023352_13070</name>
</gene>
<dbReference type="InterPro" id="IPR047618">
    <property type="entry name" value="QOR-like"/>
</dbReference>
<evidence type="ECO:0000259" key="3">
    <source>
        <dbReference type="SMART" id="SM00829"/>
    </source>
</evidence>
<dbReference type="PANTHER" id="PTHR48106:SF13">
    <property type="entry name" value="QUINONE OXIDOREDUCTASE-RELATED"/>
    <property type="match status" value="1"/>
</dbReference>
<feature type="domain" description="Enoyl reductase (ER)" evidence="3">
    <location>
        <begin position="15"/>
        <end position="323"/>
    </location>
</feature>
<protein>
    <submittedName>
        <fullName evidence="4">Quinone oxidoreductase</fullName>
    </submittedName>
</protein>
<accession>A0ABP9BKK5</accession>
<dbReference type="InterPro" id="IPR011032">
    <property type="entry name" value="GroES-like_sf"/>
</dbReference>
<evidence type="ECO:0000256" key="2">
    <source>
        <dbReference type="ARBA" id="ARBA00023002"/>
    </source>
</evidence>
<keyword evidence="2" id="KW-0560">Oxidoreductase</keyword>
<dbReference type="SUPFAM" id="SSF50129">
    <property type="entry name" value="GroES-like"/>
    <property type="match status" value="1"/>
</dbReference>
<keyword evidence="1" id="KW-0521">NADP</keyword>
<organism evidence="4 5">
    <name type="scientific">Rothia endophytica</name>
    <dbReference type="NCBI Taxonomy" id="1324766"/>
    <lineage>
        <taxon>Bacteria</taxon>
        <taxon>Bacillati</taxon>
        <taxon>Actinomycetota</taxon>
        <taxon>Actinomycetes</taxon>
        <taxon>Micrococcales</taxon>
        <taxon>Micrococcaceae</taxon>
        <taxon>Rothia</taxon>
    </lineage>
</organism>
<dbReference type="EMBL" id="BAABKP010000002">
    <property type="protein sequence ID" value="GAA4795285.1"/>
    <property type="molecule type" value="Genomic_DNA"/>
</dbReference>
<dbReference type="Pfam" id="PF08240">
    <property type="entry name" value="ADH_N"/>
    <property type="match status" value="1"/>
</dbReference>
<dbReference type="SMART" id="SM00829">
    <property type="entry name" value="PKS_ER"/>
    <property type="match status" value="1"/>
</dbReference>
<dbReference type="RefSeq" id="WP_345445848.1">
    <property type="nucleotide sequence ID" value="NZ_BAABKP010000002.1"/>
</dbReference>
<dbReference type="InterPro" id="IPR013149">
    <property type="entry name" value="ADH-like_C"/>
</dbReference>
<dbReference type="Gene3D" id="3.90.180.10">
    <property type="entry name" value="Medium-chain alcohol dehydrogenases, catalytic domain"/>
    <property type="match status" value="1"/>
</dbReference>
<dbReference type="PROSITE" id="PS01162">
    <property type="entry name" value="QOR_ZETA_CRYSTAL"/>
    <property type="match status" value="1"/>
</dbReference>
<dbReference type="PANTHER" id="PTHR48106">
    <property type="entry name" value="QUINONE OXIDOREDUCTASE PIG3-RELATED"/>
    <property type="match status" value="1"/>
</dbReference>
<dbReference type="Pfam" id="PF00107">
    <property type="entry name" value="ADH_zinc_N"/>
    <property type="match status" value="1"/>
</dbReference>
<dbReference type="InterPro" id="IPR036291">
    <property type="entry name" value="NAD(P)-bd_dom_sf"/>
</dbReference>
<dbReference type="Gene3D" id="3.40.50.720">
    <property type="entry name" value="NAD(P)-binding Rossmann-like Domain"/>
    <property type="match status" value="1"/>
</dbReference>
<dbReference type="InterPro" id="IPR002364">
    <property type="entry name" value="Quin_OxRdtase/zeta-crystal_CS"/>
</dbReference>
<sequence length="325" mass="34577">MTNTTMTTVHFEATGAPDVLVPAQLPLPTPGSTQVLVKTRAVGINFIETYQRAGVYSVPLPFVPGTESTGEVVAVGSDVTHFSVGDRLATANATATYAEYFLVDQELAVQVPESISWEDAGALPLQGMTAHYLISSTFRVEPGHKVLIHAGAGGVGGIAIQLLKARGATVFTTVSSDEKAKIATAHGADHVLRYEGFAENIKDLTDGAGLDVVYDGVGKDTFEQSLTVLKTRGMAVLFGGASGQVAPFDLQKLNGLGSLYVTRPTLAHYSQDRQEISWRMGELFDAIESGDLNLTVDQTFPLAQAAEAHTYLEARKTRGKVLLLP</sequence>
<comment type="caution">
    <text evidence="4">The sequence shown here is derived from an EMBL/GenBank/DDBJ whole genome shotgun (WGS) entry which is preliminary data.</text>
</comment>
<reference evidence="5" key="1">
    <citation type="journal article" date="2019" name="Int. J. Syst. Evol. Microbiol.">
        <title>The Global Catalogue of Microorganisms (GCM) 10K type strain sequencing project: providing services to taxonomists for standard genome sequencing and annotation.</title>
        <authorList>
            <consortium name="The Broad Institute Genomics Platform"/>
            <consortium name="The Broad Institute Genome Sequencing Center for Infectious Disease"/>
            <person name="Wu L."/>
            <person name="Ma J."/>
        </authorList>
    </citation>
    <scope>NUCLEOTIDE SEQUENCE [LARGE SCALE GENOMIC DNA]</scope>
    <source>
        <strain evidence="5">JCM 18541</strain>
    </source>
</reference>
<evidence type="ECO:0000256" key="1">
    <source>
        <dbReference type="ARBA" id="ARBA00022857"/>
    </source>
</evidence>
<proteinExistence type="predicted"/>